<keyword evidence="6 13" id="KW-0375">Hydrogen ion transport</keyword>
<keyword evidence="4 13" id="KW-0138">CF(0)</keyword>
<evidence type="ECO:0000256" key="3">
    <source>
        <dbReference type="ARBA" id="ARBA00022475"/>
    </source>
</evidence>
<dbReference type="PANTHER" id="PTHR33445">
    <property type="entry name" value="ATP SYNTHASE SUBUNIT B', CHLOROPLASTIC"/>
    <property type="match status" value="1"/>
</dbReference>
<gene>
    <name evidence="13" type="primary">atpF</name>
    <name evidence="16" type="ORF">A3F84_01035</name>
</gene>
<dbReference type="GO" id="GO:0045259">
    <property type="term" value="C:proton-transporting ATP synthase complex"/>
    <property type="evidence" value="ECO:0007669"/>
    <property type="project" value="UniProtKB-KW"/>
</dbReference>
<keyword evidence="3 13" id="KW-1003">Cell membrane</keyword>
<proteinExistence type="inferred from homology"/>
<accession>A0A1F6C5F4</accession>
<dbReference type="NCBIfam" id="TIGR01144">
    <property type="entry name" value="ATP_synt_b"/>
    <property type="match status" value="1"/>
</dbReference>
<dbReference type="SUPFAM" id="SSF81573">
    <property type="entry name" value="F1F0 ATP synthase subunit B, membrane domain"/>
    <property type="match status" value="1"/>
</dbReference>
<evidence type="ECO:0000256" key="5">
    <source>
        <dbReference type="ARBA" id="ARBA00022692"/>
    </source>
</evidence>
<evidence type="ECO:0000313" key="16">
    <source>
        <dbReference type="EMBL" id="OGG44371.1"/>
    </source>
</evidence>
<comment type="subunit">
    <text evidence="13">F-type ATPases have 2 components, F(1) - the catalytic core - and F(0) - the membrane proton channel. F(1) has five subunits: alpha(3), beta(3), gamma(1), delta(1), epsilon(1). F(0) has three main subunits: a(1), b(2) and c(10-14). The alpha and beta chains form an alternating ring which encloses part of the gamma chain. F(1) is attached to F(0) by a central stalk formed by the gamma and epsilon chains, while a peripheral stalk is formed by the delta and b chains.</text>
</comment>
<dbReference type="GO" id="GO:0046961">
    <property type="term" value="F:proton-transporting ATPase activity, rotational mechanism"/>
    <property type="evidence" value="ECO:0007669"/>
    <property type="project" value="TreeGrafter"/>
</dbReference>
<dbReference type="Gene3D" id="6.10.250.1580">
    <property type="match status" value="1"/>
</dbReference>
<evidence type="ECO:0000256" key="13">
    <source>
        <dbReference type="HAMAP-Rule" id="MF_01398"/>
    </source>
</evidence>
<keyword evidence="10 13" id="KW-0066">ATP synthesis</keyword>
<comment type="function">
    <text evidence="11 13">F(1)F(0) ATP synthase produces ATP from ADP in the presence of a proton or sodium gradient. F-type ATPases consist of two structural domains, F(1) containing the extramembraneous catalytic core and F(0) containing the membrane proton channel, linked together by a central stalk and a peripheral stalk. During catalysis, ATP synthesis in the catalytic domain of F(1) is coupled via a rotary mechanism of the central stalk subunits to proton translocation.</text>
</comment>
<evidence type="ECO:0000256" key="7">
    <source>
        <dbReference type="ARBA" id="ARBA00022989"/>
    </source>
</evidence>
<keyword evidence="9 13" id="KW-0472">Membrane</keyword>
<dbReference type="Pfam" id="PF00430">
    <property type="entry name" value="ATP-synt_B"/>
    <property type="match status" value="1"/>
</dbReference>
<dbReference type="PANTHER" id="PTHR33445:SF1">
    <property type="entry name" value="ATP SYNTHASE SUBUNIT B"/>
    <property type="match status" value="1"/>
</dbReference>
<comment type="function">
    <text evidence="13">Component of the F(0) channel, it forms part of the peripheral stalk, linking F(1) to F(0).</text>
</comment>
<evidence type="ECO:0000256" key="2">
    <source>
        <dbReference type="ARBA" id="ARBA00022448"/>
    </source>
</evidence>
<evidence type="ECO:0000256" key="1">
    <source>
        <dbReference type="ARBA" id="ARBA00005513"/>
    </source>
</evidence>
<dbReference type="InterPro" id="IPR028987">
    <property type="entry name" value="ATP_synth_B-like_membr_sf"/>
</dbReference>
<name>A0A1F6C5F4_HANXR</name>
<dbReference type="CDD" id="cd06503">
    <property type="entry name" value="ATP-synt_Fo_b"/>
    <property type="match status" value="1"/>
</dbReference>
<keyword evidence="2 13" id="KW-0813">Transport</keyword>
<comment type="similarity">
    <text evidence="1 13 14">Belongs to the ATPase B chain family.</text>
</comment>
<keyword evidence="7 13" id="KW-1133">Transmembrane helix</keyword>
<evidence type="ECO:0000256" key="15">
    <source>
        <dbReference type="SAM" id="Coils"/>
    </source>
</evidence>
<reference evidence="16 17" key="1">
    <citation type="journal article" date="2016" name="Nat. Commun.">
        <title>Thousands of microbial genomes shed light on interconnected biogeochemical processes in an aquifer system.</title>
        <authorList>
            <person name="Anantharaman K."/>
            <person name="Brown C.T."/>
            <person name="Hug L.A."/>
            <person name="Sharon I."/>
            <person name="Castelle C.J."/>
            <person name="Probst A.J."/>
            <person name="Thomas B.C."/>
            <person name="Singh A."/>
            <person name="Wilkins M.J."/>
            <person name="Karaoz U."/>
            <person name="Brodie E.L."/>
            <person name="Williams K.H."/>
            <person name="Hubbard S.S."/>
            <person name="Banfield J.F."/>
        </authorList>
    </citation>
    <scope>NUCLEOTIDE SEQUENCE [LARGE SCALE GENOMIC DNA]</scope>
    <source>
        <strain evidence="17">RIFCSPLOWO2_12_FULL_64_10</strain>
    </source>
</reference>
<feature type="transmembrane region" description="Helical" evidence="13">
    <location>
        <begin position="12"/>
        <end position="33"/>
    </location>
</feature>
<dbReference type="EMBL" id="MFKF01000405">
    <property type="protein sequence ID" value="OGG44371.1"/>
    <property type="molecule type" value="Genomic_DNA"/>
</dbReference>
<comment type="subcellular location">
    <subcellularLocation>
        <location evidence="13">Cell membrane</location>
        <topology evidence="13">Single-pass membrane protein</topology>
    </subcellularLocation>
    <subcellularLocation>
        <location evidence="12">Endomembrane system</location>
        <topology evidence="12">Single-pass membrane protein</topology>
    </subcellularLocation>
</comment>
<evidence type="ECO:0000256" key="8">
    <source>
        <dbReference type="ARBA" id="ARBA00023065"/>
    </source>
</evidence>
<evidence type="ECO:0000256" key="6">
    <source>
        <dbReference type="ARBA" id="ARBA00022781"/>
    </source>
</evidence>
<evidence type="ECO:0000256" key="10">
    <source>
        <dbReference type="ARBA" id="ARBA00023310"/>
    </source>
</evidence>
<keyword evidence="5 13" id="KW-0812">Transmembrane</keyword>
<evidence type="ECO:0000256" key="9">
    <source>
        <dbReference type="ARBA" id="ARBA00023136"/>
    </source>
</evidence>
<sequence length="165" mass="19064">MLLKVDPGLMIWTIITFVALLIVLKAAVWKPLLAMLDERERRIRDALSGAERARHEAERTLVEYKETLSNAEVEARERIQRATEQAHQERERIVSESHHQATRLVEDAKAEIQHEKERALQELRQTVGDLAIQAASKLLDENLDNARNRKIVDDFIRKLPESSKN</sequence>
<feature type="coiled-coil region" evidence="15">
    <location>
        <begin position="47"/>
        <end position="125"/>
    </location>
</feature>
<evidence type="ECO:0000256" key="12">
    <source>
        <dbReference type="ARBA" id="ARBA00037847"/>
    </source>
</evidence>
<evidence type="ECO:0000256" key="14">
    <source>
        <dbReference type="RuleBase" id="RU003848"/>
    </source>
</evidence>
<protein>
    <recommendedName>
        <fullName evidence="13">ATP synthase subunit b</fullName>
    </recommendedName>
    <alternativeName>
        <fullName evidence="13">ATP synthase F(0) sector subunit b</fullName>
    </alternativeName>
    <alternativeName>
        <fullName evidence="13">ATPase subunit I</fullName>
    </alternativeName>
    <alternativeName>
        <fullName evidence="13">F-type ATPase subunit b</fullName>
        <shortName evidence="13">F-ATPase subunit b</shortName>
    </alternativeName>
</protein>
<organism evidence="16 17">
    <name type="scientific">Handelsmanbacteria sp. (strain RIFCSPLOWO2_12_FULL_64_10)</name>
    <dbReference type="NCBI Taxonomy" id="1817868"/>
    <lineage>
        <taxon>Bacteria</taxon>
        <taxon>Candidatus Handelsmaniibacteriota</taxon>
    </lineage>
</organism>
<keyword evidence="8 13" id="KW-0406">Ion transport</keyword>
<evidence type="ECO:0000256" key="4">
    <source>
        <dbReference type="ARBA" id="ARBA00022547"/>
    </source>
</evidence>
<comment type="caution">
    <text evidence="16">The sequence shown here is derived from an EMBL/GenBank/DDBJ whole genome shotgun (WGS) entry which is preliminary data.</text>
</comment>
<dbReference type="InterPro" id="IPR005864">
    <property type="entry name" value="ATP_synth_F0_bsu_bac"/>
</dbReference>
<dbReference type="AlphaFoldDB" id="A0A1F6C5F4"/>
<dbReference type="HAMAP" id="MF_01398">
    <property type="entry name" value="ATP_synth_b_bprime"/>
    <property type="match status" value="1"/>
</dbReference>
<dbReference type="InterPro" id="IPR002146">
    <property type="entry name" value="ATP_synth_b/b'su_bac/chlpt"/>
</dbReference>
<dbReference type="Proteomes" id="UP000178606">
    <property type="component" value="Unassembled WGS sequence"/>
</dbReference>
<dbReference type="GO" id="GO:0005886">
    <property type="term" value="C:plasma membrane"/>
    <property type="evidence" value="ECO:0007669"/>
    <property type="project" value="UniProtKB-SubCell"/>
</dbReference>
<dbReference type="GO" id="GO:0046933">
    <property type="term" value="F:proton-transporting ATP synthase activity, rotational mechanism"/>
    <property type="evidence" value="ECO:0007669"/>
    <property type="project" value="UniProtKB-UniRule"/>
</dbReference>
<evidence type="ECO:0000256" key="11">
    <source>
        <dbReference type="ARBA" id="ARBA00025198"/>
    </source>
</evidence>
<dbReference type="GO" id="GO:0012505">
    <property type="term" value="C:endomembrane system"/>
    <property type="evidence" value="ECO:0007669"/>
    <property type="project" value="UniProtKB-SubCell"/>
</dbReference>
<dbReference type="InterPro" id="IPR050059">
    <property type="entry name" value="ATP_synthase_B_chain"/>
</dbReference>
<evidence type="ECO:0000313" key="17">
    <source>
        <dbReference type="Proteomes" id="UP000178606"/>
    </source>
</evidence>
<keyword evidence="15" id="KW-0175">Coiled coil</keyword>